<protein>
    <submittedName>
        <fullName evidence="1">Uncharacterized protein</fullName>
    </submittedName>
</protein>
<dbReference type="Proteomes" id="UP001597463">
    <property type="component" value="Unassembled WGS sequence"/>
</dbReference>
<evidence type="ECO:0000313" key="2">
    <source>
        <dbReference type="Proteomes" id="UP001597463"/>
    </source>
</evidence>
<proteinExistence type="predicted"/>
<gene>
    <name evidence="1" type="ORF">ACFSW6_09225</name>
</gene>
<name>A0ABW5UMZ6_9BURK</name>
<comment type="caution">
    <text evidence="1">The sequence shown here is derived from an EMBL/GenBank/DDBJ whole genome shotgun (WGS) entry which is preliminary data.</text>
</comment>
<reference evidence="2" key="1">
    <citation type="journal article" date="2019" name="Int. J. Syst. Evol. Microbiol.">
        <title>The Global Catalogue of Microorganisms (GCM) 10K type strain sequencing project: providing services to taxonomists for standard genome sequencing and annotation.</title>
        <authorList>
            <consortium name="The Broad Institute Genomics Platform"/>
            <consortium name="The Broad Institute Genome Sequencing Center for Infectious Disease"/>
            <person name="Wu L."/>
            <person name="Ma J."/>
        </authorList>
    </citation>
    <scope>NUCLEOTIDE SEQUENCE [LARGE SCALE GENOMIC DNA]</scope>
    <source>
        <strain evidence="2">TISTR 1906</strain>
    </source>
</reference>
<dbReference type="EMBL" id="JBHUMV010000003">
    <property type="protein sequence ID" value="MFD2754269.1"/>
    <property type="molecule type" value="Genomic_DNA"/>
</dbReference>
<dbReference type="RefSeq" id="WP_157082109.1">
    <property type="nucleotide sequence ID" value="NZ_BCNT01000016.1"/>
</dbReference>
<organism evidence="1 2">
    <name type="scientific">Comamonas terrae</name>
    <dbReference type="NCBI Taxonomy" id="673548"/>
    <lineage>
        <taxon>Bacteria</taxon>
        <taxon>Pseudomonadati</taxon>
        <taxon>Pseudomonadota</taxon>
        <taxon>Betaproteobacteria</taxon>
        <taxon>Burkholderiales</taxon>
        <taxon>Comamonadaceae</taxon>
        <taxon>Comamonas</taxon>
    </lineage>
</organism>
<evidence type="ECO:0000313" key="1">
    <source>
        <dbReference type="EMBL" id="MFD2754269.1"/>
    </source>
</evidence>
<keyword evidence="2" id="KW-1185">Reference proteome</keyword>
<sequence length="57" mass="6433">MHNTAPERIEPQPGRDTSFAEWVRSKKFVVGGPLQSRKELKANALTLRRQILGECGQ</sequence>
<accession>A0ABW5UMZ6</accession>